<feature type="domain" description="Purple acid phosphatase C-terminal" evidence="3">
    <location>
        <begin position="281"/>
        <end position="336"/>
    </location>
</feature>
<dbReference type="InterPro" id="IPR029052">
    <property type="entry name" value="Metallo-depent_PP-like"/>
</dbReference>
<dbReference type="InterPro" id="IPR025733">
    <property type="entry name" value="PAPs_C"/>
</dbReference>
<accession>A0A9Q1JVD4</accession>
<dbReference type="PANTHER" id="PTHR22953:SF7">
    <property type="entry name" value="PURPLE ACID PHOSPHATASE 22"/>
    <property type="match status" value="1"/>
</dbReference>
<reference evidence="5" key="1">
    <citation type="submission" date="2022-04" db="EMBL/GenBank/DDBJ databases">
        <title>Carnegiea gigantea Genome sequencing and assembly v2.</title>
        <authorList>
            <person name="Copetti D."/>
            <person name="Sanderson M.J."/>
            <person name="Burquez A."/>
            <person name="Wojciechowski M.F."/>
        </authorList>
    </citation>
    <scope>NUCLEOTIDE SEQUENCE</scope>
    <source>
        <strain evidence="5">SGP5-SGP5p</strain>
        <tissue evidence="5">Aerial part</tissue>
    </source>
</reference>
<dbReference type="Gene3D" id="3.60.21.10">
    <property type="match status" value="1"/>
</dbReference>
<dbReference type="SUPFAM" id="SSF49363">
    <property type="entry name" value="Purple acid phosphatase, N-terminal domain"/>
    <property type="match status" value="1"/>
</dbReference>
<dbReference type="Pfam" id="PF14008">
    <property type="entry name" value="Metallophos_C"/>
    <property type="match status" value="1"/>
</dbReference>
<evidence type="ECO:0000259" key="4">
    <source>
        <dbReference type="Pfam" id="PF16656"/>
    </source>
</evidence>
<dbReference type="OrthoDB" id="45007at2759"/>
<dbReference type="InterPro" id="IPR041792">
    <property type="entry name" value="MPP_PAP"/>
</dbReference>
<dbReference type="AlphaFoldDB" id="A0A9Q1JVD4"/>
<proteinExistence type="predicted"/>
<evidence type="ECO:0000256" key="1">
    <source>
        <dbReference type="ARBA" id="ARBA00022729"/>
    </source>
</evidence>
<dbReference type="PANTHER" id="PTHR22953">
    <property type="entry name" value="ACID PHOSPHATASE RELATED"/>
    <property type="match status" value="1"/>
</dbReference>
<keyword evidence="6" id="KW-1185">Reference proteome</keyword>
<gene>
    <name evidence="5" type="ORF">Cgig2_001093</name>
</gene>
<keyword evidence="1" id="KW-0732">Signal</keyword>
<dbReference type="GO" id="GO:0046872">
    <property type="term" value="F:metal ion binding"/>
    <property type="evidence" value="ECO:0007669"/>
    <property type="project" value="InterPro"/>
</dbReference>
<evidence type="ECO:0000313" key="5">
    <source>
        <dbReference type="EMBL" id="KAJ8431616.1"/>
    </source>
</evidence>
<dbReference type="InterPro" id="IPR008963">
    <property type="entry name" value="Purple_acid_Pase-like_N"/>
</dbReference>
<evidence type="ECO:0000259" key="3">
    <source>
        <dbReference type="Pfam" id="PF14008"/>
    </source>
</evidence>
<dbReference type="GO" id="GO:0003993">
    <property type="term" value="F:acid phosphatase activity"/>
    <property type="evidence" value="ECO:0007669"/>
    <property type="project" value="UniProtKB-EC"/>
</dbReference>
<dbReference type="Gene3D" id="2.60.40.380">
    <property type="entry name" value="Purple acid phosphatase-like, N-terminal"/>
    <property type="match status" value="1"/>
</dbReference>
<evidence type="ECO:0000256" key="2">
    <source>
        <dbReference type="ARBA" id="ARBA00022801"/>
    </source>
</evidence>
<dbReference type="Proteomes" id="UP001153076">
    <property type="component" value="Unassembled WGS sequence"/>
</dbReference>
<comment type="caution">
    <text evidence="5">The sequence shown here is derived from an EMBL/GenBank/DDBJ whole genome shotgun (WGS) entry which is preliminary data.</text>
</comment>
<dbReference type="InterPro" id="IPR015914">
    <property type="entry name" value="PAPs_N"/>
</dbReference>
<dbReference type="CDD" id="cd00839">
    <property type="entry name" value="MPP_PAPs"/>
    <property type="match status" value="1"/>
</dbReference>
<evidence type="ECO:0008006" key="7">
    <source>
        <dbReference type="Google" id="ProtNLM"/>
    </source>
</evidence>
<keyword evidence="2" id="KW-0378">Hydrolase</keyword>
<evidence type="ECO:0000313" key="6">
    <source>
        <dbReference type="Proteomes" id="UP001153076"/>
    </source>
</evidence>
<organism evidence="5 6">
    <name type="scientific">Carnegiea gigantea</name>
    <dbReference type="NCBI Taxonomy" id="171969"/>
    <lineage>
        <taxon>Eukaryota</taxon>
        <taxon>Viridiplantae</taxon>
        <taxon>Streptophyta</taxon>
        <taxon>Embryophyta</taxon>
        <taxon>Tracheophyta</taxon>
        <taxon>Spermatophyta</taxon>
        <taxon>Magnoliopsida</taxon>
        <taxon>eudicotyledons</taxon>
        <taxon>Gunneridae</taxon>
        <taxon>Pentapetalae</taxon>
        <taxon>Caryophyllales</taxon>
        <taxon>Cactineae</taxon>
        <taxon>Cactaceae</taxon>
        <taxon>Cactoideae</taxon>
        <taxon>Echinocereeae</taxon>
        <taxon>Carnegiea</taxon>
    </lineage>
</organism>
<dbReference type="InterPro" id="IPR039331">
    <property type="entry name" value="PAPs-like"/>
</dbReference>
<feature type="domain" description="Purple acid phosphatase N-terminal" evidence="4">
    <location>
        <begin position="3"/>
        <end position="65"/>
    </location>
</feature>
<dbReference type="SUPFAM" id="SSF56300">
    <property type="entry name" value="Metallo-dependent phosphatases"/>
    <property type="match status" value="1"/>
</dbReference>
<protein>
    <recommendedName>
        <fullName evidence="7">Acid phosphatase</fullName>
    </recommendedName>
</protein>
<name>A0A9Q1JVD4_9CARY</name>
<sequence>MATSVVEYGTNPGKYEEYTVGDNFSYHYYAYSSGKIHYATIGPLKSDTTYYYRCGGAGAEYSFKTPPAGFPAEFVVVGGLGQTECTKATLSRIGQRCYDVLLSAGGLAYAHGQQPLWDSFGRLIEPYASQRPWMVTAGYHEVEAVCTLSKGPQPYKAYNARWLMPYHESGSVSNLYYSFDVAGAHIIMLGSYADYDASSAQFEWLKADLASVDRVKTPWVFVVVNTPWYTSNVAYKGEGESMRKAMESLLYNARVDVVFQSRVNAYERFARVYDSNVDSCGPVYITLGDAGYKPTFGFENSVPAISLHRDLSFGHGRLKIYDNKKAYWAWYRTTDDANDGPADEIWLTSLMLSEKCLELCTCKKVAKVSHQKTHDEL</sequence>
<dbReference type="EMBL" id="JAKOGI010000679">
    <property type="protein sequence ID" value="KAJ8431616.1"/>
    <property type="molecule type" value="Genomic_DNA"/>
</dbReference>
<dbReference type="Pfam" id="PF16656">
    <property type="entry name" value="Pur_ac_phosph_N"/>
    <property type="match status" value="1"/>
</dbReference>